<evidence type="ECO:0000313" key="3">
    <source>
        <dbReference type="EMBL" id="RCV38546.1"/>
    </source>
</evidence>
<dbReference type="Gene3D" id="3.30.30.10">
    <property type="entry name" value="Knottin, scorpion toxin-like"/>
    <property type="match status" value="1"/>
</dbReference>
<organism evidence="3">
    <name type="scientific">Setaria italica</name>
    <name type="common">Foxtail millet</name>
    <name type="synonym">Panicum italicum</name>
    <dbReference type="NCBI Taxonomy" id="4555"/>
    <lineage>
        <taxon>Eukaryota</taxon>
        <taxon>Viridiplantae</taxon>
        <taxon>Streptophyta</taxon>
        <taxon>Embryophyta</taxon>
        <taxon>Tracheophyta</taxon>
        <taxon>Spermatophyta</taxon>
        <taxon>Magnoliopsida</taxon>
        <taxon>Liliopsida</taxon>
        <taxon>Poales</taxon>
        <taxon>Poaceae</taxon>
        <taxon>PACMAD clade</taxon>
        <taxon>Panicoideae</taxon>
        <taxon>Panicodae</taxon>
        <taxon>Paniceae</taxon>
        <taxon>Cenchrinae</taxon>
        <taxon>Setaria</taxon>
    </lineage>
</organism>
<protein>
    <recommendedName>
        <fullName evidence="4">Defensin-like protein</fullName>
    </recommendedName>
</protein>
<reference evidence="3" key="2">
    <citation type="submission" date="2015-07" db="EMBL/GenBank/DDBJ databases">
        <authorList>
            <person name="Noorani M."/>
        </authorList>
    </citation>
    <scope>NUCLEOTIDE SEQUENCE</scope>
    <source>
        <strain evidence="3">Yugu1</strain>
    </source>
</reference>
<feature type="chain" id="PRO_5016901703" description="Defensin-like protein" evidence="2">
    <location>
        <begin position="28"/>
        <end position="96"/>
    </location>
</feature>
<evidence type="ECO:0000256" key="1">
    <source>
        <dbReference type="SAM" id="MobiDB-lite"/>
    </source>
</evidence>
<dbReference type="PROSITE" id="PS51257">
    <property type="entry name" value="PROKAR_LIPOPROTEIN"/>
    <property type="match status" value="1"/>
</dbReference>
<keyword evidence="2" id="KW-0732">Signal</keyword>
<accession>A0A368S7Z9</accession>
<proteinExistence type="predicted"/>
<feature type="region of interest" description="Disordered" evidence="1">
    <location>
        <begin position="74"/>
        <end position="96"/>
    </location>
</feature>
<evidence type="ECO:0000256" key="2">
    <source>
        <dbReference type="SAM" id="SignalP"/>
    </source>
</evidence>
<feature type="signal peptide" evidence="2">
    <location>
        <begin position="1"/>
        <end position="27"/>
    </location>
</feature>
<name>A0A368S7Z9_SETIT</name>
<dbReference type="EMBL" id="CM003535">
    <property type="protein sequence ID" value="RCV38546.1"/>
    <property type="molecule type" value="Genomic_DNA"/>
</dbReference>
<evidence type="ECO:0008006" key="4">
    <source>
        <dbReference type="Google" id="ProtNLM"/>
    </source>
</evidence>
<dbReference type="OrthoDB" id="10301825at2759"/>
<sequence>MSFNKKTVLSGFTLALLLVSCCLKASADPCPMVGTMDCIKDSACRSCCISNGYTDGHCNRNGIWSCVCTKDGSMPGKETSSIKPAPLGWRGMGTFN</sequence>
<reference evidence="3" key="1">
    <citation type="journal article" date="2012" name="Nat. Biotechnol.">
        <title>Reference genome sequence of the model plant Setaria.</title>
        <authorList>
            <person name="Bennetzen J.L."/>
            <person name="Schmutz J."/>
            <person name="Wang H."/>
            <person name="Percifield R."/>
            <person name="Hawkins J."/>
            <person name="Pontaroli A.C."/>
            <person name="Estep M."/>
            <person name="Feng L."/>
            <person name="Vaughn J.N."/>
            <person name="Grimwood J."/>
            <person name="Jenkins J."/>
            <person name="Barry K."/>
            <person name="Lindquist E."/>
            <person name="Hellsten U."/>
            <person name="Deshpande S."/>
            <person name="Wang X."/>
            <person name="Wu X."/>
            <person name="Mitros T."/>
            <person name="Triplett J."/>
            <person name="Yang X."/>
            <person name="Ye C.Y."/>
            <person name="Mauro-Herrera M."/>
            <person name="Wang L."/>
            <person name="Li P."/>
            <person name="Sharma M."/>
            <person name="Sharma R."/>
            <person name="Ronald P.C."/>
            <person name="Panaud O."/>
            <person name="Kellogg E.A."/>
            <person name="Brutnell T.P."/>
            <person name="Doust A.N."/>
            <person name="Tuskan G.A."/>
            <person name="Rokhsar D."/>
            <person name="Devos K.M."/>
        </authorList>
    </citation>
    <scope>NUCLEOTIDE SEQUENCE [LARGE SCALE GENOMIC DNA]</scope>
    <source>
        <strain evidence="3">Yugu1</strain>
    </source>
</reference>
<gene>
    <name evidence="3" type="ORF">SETIT_8G151300v2</name>
</gene>
<dbReference type="AlphaFoldDB" id="A0A368S7Z9"/>
<dbReference type="InterPro" id="IPR036574">
    <property type="entry name" value="Scorpion_toxin-like_sf"/>
</dbReference>